<evidence type="ECO:0000256" key="20">
    <source>
        <dbReference type="SAM" id="Phobius"/>
    </source>
</evidence>
<evidence type="ECO:0000256" key="4">
    <source>
        <dbReference type="ARBA" id="ARBA00022692"/>
    </source>
</evidence>
<evidence type="ECO:0000256" key="7">
    <source>
        <dbReference type="ARBA" id="ARBA00022777"/>
    </source>
</evidence>
<keyword evidence="13 18" id="KW-0675">Receptor</keyword>
<dbReference type="CDD" id="cd05036">
    <property type="entry name" value="PTKc_ALK_LTK"/>
    <property type="match status" value="1"/>
</dbReference>
<dbReference type="InterPro" id="IPR001245">
    <property type="entry name" value="Ser-Thr/Tyr_kinase_cat_dom"/>
</dbReference>
<feature type="domain" description="Protein kinase" evidence="21">
    <location>
        <begin position="271"/>
        <end position="547"/>
    </location>
</feature>
<keyword evidence="18" id="KW-0597">Phosphoprotein</keyword>
<evidence type="ECO:0000256" key="17">
    <source>
        <dbReference type="PROSITE-ProRule" id="PRU10141"/>
    </source>
</evidence>
<dbReference type="GO" id="GO:0005886">
    <property type="term" value="C:plasma membrane"/>
    <property type="evidence" value="ECO:0007669"/>
    <property type="project" value="UniProtKB-SubCell"/>
</dbReference>
<dbReference type="Proteomes" id="UP001274896">
    <property type="component" value="Unassembled WGS sequence"/>
</dbReference>
<evidence type="ECO:0000313" key="23">
    <source>
        <dbReference type="EMBL" id="KAK3537094.1"/>
    </source>
</evidence>
<comment type="subcellular location">
    <subcellularLocation>
        <location evidence="1">Cell membrane</location>
        <topology evidence="1">Single-pass type I membrane protein</topology>
    </subcellularLocation>
</comment>
<evidence type="ECO:0000256" key="19">
    <source>
        <dbReference type="SAM" id="MobiDB-lite"/>
    </source>
</evidence>
<name>A0AAE0QY11_9TELE</name>
<evidence type="ECO:0000256" key="16">
    <source>
        <dbReference type="ARBA" id="ARBA00063150"/>
    </source>
</evidence>
<protein>
    <recommendedName>
        <fullName evidence="18">Tyrosine-protein kinase receptor</fullName>
        <ecNumber evidence="18">2.7.10.1</ecNumber>
    </recommendedName>
</protein>
<evidence type="ECO:0000256" key="9">
    <source>
        <dbReference type="ARBA" id="ARBA00022989"/>
    </source>
</evidence>
<evidence type="ECO:0000256" key="5">
    <source>
        <dbReference type="ARBA" id="ARBA00022729"/>
    </source>
</evidence>
<sequence>MKLWERVVEARLRKVVEICEQQYGFMPRKSTTDAIFALRILMEKYRDGQRELHCVFVDLEKAYDRVPKEELWYCMRNSGVSEKYVRVVQNIYERSRTVVRCAVGQTEEFKVEVGLHQGSALSPFLFAIVMDQLSEEVRQEFPWTMMFADDIVICSGSRFPFHIHIFFDLFLDPPAGIQGSMVAGHPSLSLIVAVVASALVTGVVLTCACLTLMYYRKKNHLHAVRICLQSPEHKLSKIRSSIIMTDYNPNYCFAGKAASLCELKEVPRKNITLLRALGHGAFGEVYEGQVLGMNGENTAMQVAIKTLPEICSEQDEMDFLMEALIMSKFNHQNIVRCIGVSLQILPRFILLELMTGGDMKSFLRQNRPRANQPSSLSMLELLHMARDIAFGCRYLEENHFIHRDIAARNCLLTCPGPDRVAKIGDFGMARDIYRASYYRKGGRAMLPVKWMPPEAFLEGIFTCKTDTWSFGVLLWEIFSLGYMPYPCKTNQEVLEFVTNGGRMDPPKSCPGPVYRIMTQCWQHCPEHRPNFSAILERINYCTQDPDVINTPLPVEYGPNVDEESSTVIRPVASGSVTPLLGSRSVDAPVQPAIFTPLPQDQNPRLLLQRPPQMPQEVTIHEALEPLWAEPPSASGACSSSWLQVPEHQPCSRSRSSSGSQKLKNNTKNLWNPTYGSWILESFGRTAISHTQSVPLSCTPTAPTHFTSTSEHTDSGTEANVSPCSNSSPAPSETSSSPSGPLSLTSTRGAAGAVGGSLAAVMDLAKLQSFPCGNVNYAYDEQSYEAENLPLVVARLPKPSSSSAASSSLTALGLAFSVTNKPLVKRHASYGHEDVRRHTKAEKPTRDRDSGFSLSEDLSVTPV</sequence>
<evidence type="ECO:0000256" key="6">
    <source>
        <dbReference type="ARBA" id="ARBA00022741"/>
    </source>
</evidence>
<dbReference type="InterPro" id="IPR020635">
    <property type="entry name" value="Tyr_kinase_cat_dom"/>
</dbReference>
<dbReference type="CDD" id="cd01650">
    <property type="entry name" value="RT_nLTR_like"/>
    <property type="match status" value="1"/>
</dbReference>
<feature type="compositionally biased region" description="Polar residues" evidence="19">
    <location>
        <begin position="851"/>
        <end position="862"/>
    </location>
</feature>
<dbReference type="AlphaFoldDB" id="A0AAE0QY11"/>
<dbReference type="InterPro" id="IPR011009">
    <property type="entry name" value="Kinase-like_dom_sf"/>
</dbReference>
<evidence type="ECO:0000256" key="15">
    <source>
        <dbReference type="ARBA" id="ARBA00051243"/>
    </source>
</evidence>
<dbReference type="FunFam" id="1.10.510.10:FF:000113">
    <property type="entry name" value="Tyrosine-protein kinase receptor"/>
    <property type="match status" value="1"/>
</dbReference>
<organism evidence="23 24">
    <name type="scientific">Hemibagrus guttatus</name>
    <dbReference type="NCBI Taxonomy" id="175788"/>
    <lineage>
        <taxon>Eukaryota</taxon>
        <taxon>Metazoa</taxon>
        <taxon>Chordata</taxon>
        <taxon>Craniata</taxon>
        <taxon>Vertebrata</taxon>
        <taxon>Euteleostomi</taxon>
        <taxon>Actinopterygii</taxon>
        <taxon>Neopterygii</taxon>
        <taxon>Teleostei</taxon>
        <taxon>Ostariophysi</taxon>
        <taxon>Siluriformes</taxon>
        <taxon>Bagridae</taxon>
        <taxon>Hemibagrus</taxon>
    </lineage>
</organism>
<dbReference type="SMART" id="SM00219">
    <property type="entry name" value="TyrKc"/>
    <property type="match status" value="1"/>
</dbReference>
<keyword evidence="8 17" id="KW-0067">ATP-binding</keyword>
<keyword evidence="3" id="KW-0808">Transferase</keyword>
<dbReference type="InterPro" id="IPR008266">
    <property type="entry name" value="Tyr_kinase_AS"/>
</dbReference>
<proteinExistence type="inferred from homology"/>
<feature type="region of interest" description="Disordered" evidence="19">
    <location>
        <begin position="700"/>
        <end position="748"/>
    </location>
</feature>
<comment type="subunit">
    <text evidence="16">Homodimer; homodimerizes upon binding to alkal ligands (alkal1, alkal2a or alkal2b).</text>
</comment>
<evidence type="ECO:0000256" key="14">
    <source>
        <dbReference type="ARBA" id="ARBA00023180"/>
    </source>
</evidence>
<dbReference type="GO" id="GO:0007169">
    <property type="term" value="P:cell surface receptor protein tyrosine kinase signaling pathway"/>
    <property type="evidence" value="ECO:0007669"/>
    <property type="project" value="InterPro"/>
</dbReference>
<dbReference type="PRINTS" id="PR00109">
    <property type="entry name" value="TYRKINASE"/>
</dbReference>
<accession>A0AAE0QY11</accession>
<keyword evidence="7" id="KW-0418">Kinase</keyword>
<evidence type="ECO:0000313" key="24">
    <source>
        <dbReference type="Proteomes" id="UP001274896"/>
    </source>
</evidence>
<gene>
    <name evidence="23" type="ORF">QTP70_002105</name>
</gene>
<dbReference type="EC" id="2.7.10.1" evidence="18"/>
<dbReference type="EMBL" id="JAUCMX010000008">
    <property type="protein sequence ID" value="KAK3537094.1"/>
    <property type="molecule type" value="Genomic_DNA"/>
</dbReference>
<comment type="catalytic activity">
    <reaction evidence="15 18">
        <text>L-tyrosyl-[protein] + ATP = O-phospho-L-tyrosyl-[protein] + ADP + H(+)</text>
        <dbReference type="Rhea" id="RHEA:10596"/>
        <dbReference type="Rhea" id="RHEA-COMP:10136"/>
        <dbReference type="Rhea" id="RHEA-COMP:20101"/>
        <dbReference type="ChEBI" id="CHEBI:15378"/>
        <dbReference type="ChEBI" id="CHEBI:30616"/>
        <dbReference type="ChEBI" id="CHEBI:46858"/>
        <dbReference type="ChEBI" id="CHEBI:61978"/>
        <dbReference type="ChEBI" id="CHEBI:456216"/>
        <dbReference type="EC" id="2.7.10.1"/>
    </reaction>
</comment>
<dbReference type="InterPro" id="IPR017441">
    <property type="entry name" value="Protein_kinase_ATP_BS"/>
</dbReference>
<keyword evidence="12" id="KW-1015">Disulfide bond</keyword>
<keyword evidence="24" id="KW-1185">Reference proteome</keyword>
<evidence type="ECO:0000259" key="22">
    <source>
        <dbReference type="PROSITE" id="PS50878"/>
    </source>
</evidence>
<feature type="transmembrane region" description="Helical" evidence="20">
    <location>
        <begin position="190"/>
        <end position="215"/>
    </location>
</feature>
<dbReference type="GO" id="GO:0004714">
    <property type="term" value="F:transmembrane receptor protein tyrosine kinase activity"/>
    <property type="evidence" value="ECO:0007669"/>
    <property type="project" value="UniProtKB-EC"/>
</dbReference>
<keyword evidence="11" id="KW-0829">Tyrosine-protein kinase</keyword>
<keyword evidence="9 20" id="KW-1133">Transmembrane helix</keyword>
<dbReference type="Gene3D" id="3.30.200.20">
    <property type="entry name" value="Phosphorylase Kinase, domain 1"/>
    <property type="match status" value="1"/>
</dbReference>
<evidence type="ECO:0000256" key="18">
    <source>
        <dbReference type="RuleBase" id="RU000312"/>
    </source>
</evidence>
<feature type="region of interest" description="Disordered" evidence="19">
    <location>
        <begin position="826"/>
        <end position="862"/>
    </location>
</feature>
<comment type="caution">
    <text evidence="23">The sequence shown here is derived from an EMBL/GenBank/DDBJ whole genome shotgun (WGS) entry which is preliminary data.</text>
</comment>
<dbReference type="GO" id="GO:0005524">
    <property type="term" value="F:ATP binding"/>
    <property type="evidence" value="ECO:0007669"/>
    <property type="project" value="UniProtKB-UniRule"/>
</dbReference>
<feature type="region of interest" description="Disordered" evidence="19">
    <location>
        <begin position="647"/>
        <end position="666"/>
    </location>
</feature>
<dbReference type="GO" id="GO:0043235">
    <property type="term" value="C:receptor complex"/>
    <property type="evidence" value="ECO:0007669"/>
    <property type="project" value="TreeGrafter"/>
</dbReference>
<dbReference type="FunFam" id="3.30.200.20:FF:000117">
    <property type="entry name" value="Tyrosine-protein kinase receptor"/>
    <property type="match status" value="1"/>
</dbReference>
<keyword evidence="14" id="KW-0325">Glycoprotein</keyword>
<keyword evidence="6 17" id="KW-0547">Nucleotide-binding</keyword>
<dbReference type="InterPro" id="IPR050122">
    <property type="entry name" value="RTK"/>
</dbReference>
<keyword evidence="2" id="KW-1003">Cell membrane</keyword>
<keyword evidence="5" id="KW-0732">Signal</keyword>
<dbReference type="GO" id="GO:0045664">
    <property type="term" value="P:regulation of neuron differentiation"/>
    <property type="evidence" value="ECO:0007669"/>
    <property type="project" value="TreeGrafter"/>
</dbReference>
<dbReference type="SUPFAM" id="SSF56112">
    <property type="entry name" value="Protein kinase-like (PK-like)"/>
    <property type="match status" value="1"/>
</dbReference>
<dbReference type="PROSITE" id="PS00109">
    <property type="entry name" value="PROTEIN_KINASE_TYR"/>
    <property type="match status" value="1"/>
</dbReference>
<dbReference type="InterPro" id="IPR002011">
    <property type="entry name" value="Tyr_kinase_rcpt_2_CS"/>
</dbReference>
<evidence type="ECO:0000256" key="3">
    <source>
        <dbReference type="ARBA" id="ARBA00022679"/>
    </source>
</evidence>
<dbReference type="InterPro" id="IPR043502">
    <property type="entry name" value="DNA/RNA_pol_sf"/>
</dbReference>
<dbReference type="PROSITE" id="PS00107">
    <property type="entry name" value="PROTEIN_KINASE_ATP"/>
    <property type="match status" value="1"/>
</dbReference>
<reference evidence="23" key="1">
    <citation type="submission" date="2023-06" db="EMBL/GenBank/DDBJ databases">
        <title>Male Hemibagrus guttatus genome.</title>
        <authorList>
            <person name="Bian C."/>
        </authorList>
    </citation>
    <scope>NUCLEOTIDE SEQUENCE</scope>
    <source>
        <strain evidence="23">Male_cb2023</strain>
        <tissue evidence="23">Muscle</tissue>
    </source>
</reference>
<dbReference type="SUPFAM" id="SSF56672">
    <property type="entry name" value="DNA/RNA polymerases"/>
    <property type="match status" value="1"/>
</dbReference>
<evidence type="ECO:0000259" key="21">
    <source>
        <dbReference type="PROSITE" id="PS50011"/>
    </source>
</evidence>
<evidence type="ECO:0000256" key="1">
    <source>
        <dbReference type="ARBA" id="ARBA00004251"/>
    </source>
</evidence>
<dbReference type="InterPro" id="IPR000477">
    <property type="entry name" value="RT_dom"/>
</dbReference>
<evidence type="ECO:0000256" key="13">
    <source>
        <dbReference type="ARBA" id="ARBA00023170"/>
    </source>
</evidence>
<evidence type="ECO:0000256" key="2">
    <source>
        <dbReference type="ARBA" id="ARBA00022475"/>
    </source>
</evidence>
<dbReference type="PROSITE" id="PS50011">
    <property type="entry name" value="PROTEIN_KINASE_DOM"/>
    <property type="match status" value="1"/>
</dbReference>
<dbReference type="PROSITE" id="PS50878">
    <property type="entry name" value="RT_POL"/>
    <property type="match status" value="1"/>
</dbReference>
<dbReference type="Pfam" id="PF07714">
    <property type="entry name" value="PK_Tyr_Ser-Thr"/>
    <property type="match status" value="1"/>
</dbReference>
<dbReference type="GO" id="GO:0042127">
    <property type="term" value="P:regulation of cell population proliferation"/>
    <property type="evidence" value="ECO:0007669"/>
    <property type="project" value="TreeGrafter"/>
</dbReference>
<evidence type="ECO:0000256" key="11">
    <source>
        <dbReference type="ARBA" id="ARBA00023137"/>
    </source>
</evidence>
<dbReference type="PANTHER" id="PTHR24416:SF627">
    <property type="entry name" value="TYROSINE-PROTEIN KINASE RECEPTOR"/>
    <property type="match status" value="1"/>
</dbReference>
<dbReference type="Pfam" id="PF00078">
    <property type="entry name" value="RVT_1"/>
    <property type="match status" value="1"/>
</dbReference>
<dbReference type="Gene3D" id="1.10.510.10">
    <property type="entry name" value="Transferase(Phosphotransferase) domain 1"/>
    <property type="match status" value="1"/>
</dbReference>
<keyword evidence="10 20" id="KW-0472">Membrane</keyword>
<evidence type="ECO:0000256" key="10">
    <source>
        <dbReference type="ARBA" id="ARBA00023136"/>
    </source>
</evidence>
<evidence type="ECO:0000256" key="8">
    <source>
        <dbReference type="ARBA" id="ARBA00022840"/>
    </source>
</evidence>
<feature type="compositionally biased region" description="Basic and acidic residues" evidence="19">
    <location>
        <begin position="829"/>
        <end position="849"/>
    </location>
</feature>
<keyword evidence="4 18" id="KW-0812">Transmembrane</keyword>
<feature type="domain" description="Reverse transcriptase" evidence="22">
    <location>
        <begin position="1"/>
        <end position="205"/>
    </location>
</feature>
<feature type="compositionally biased region" description="Polar residues" evidence="19">
    <location>
        <begin position="700"/>
        <end position="723"/>
    </location>
</feature>
<dbReference type="PROSITE" id="PS00239">
    <property type="entry name" value="RECEPTOR_TYR_KIN_II"/>
    <property type="match status" value="1"/>
</dbReference>
<feature type="binding site" evidence="17">
    <location>
        <position position="305"/>
    </location>
    <ligand>
        <name>ATP</name>
        <dbReference type="ChEBI" id="CHEBI:30616"/>
    </ligand>
</feature>
<dbReference type="InterPro" id="IPR000719">
    <property type="entry name" value="Prot_kinase_dom"/>
</dbReference>
<evidence type="ECO:0000256" key="12">
    <source>
        <dbReference type="ARBA" id="ARBA00023157"/>
    </source>
</evidence>
<dbReference type="PANTHER" id="PTHR24416">
    <property type="entry name" value="TYROSINE-PROTEIN KINASE RECEPTOR"/>
    <property type="match status" value="1"/>
</dbReference>
<comment type="similarity">
    <text evidence="18">Belongs to the protein kinase superfamily. Tyr protein kinase family. Insulin receptor subfamily.</text>
</comment>
<feature type="compositionally biased region" description="Low complexity" evidence="19">
    <location>
        <begin position="724"/>
        <end position="748"/>
    </location>
</feature>